<keyword evidence="1" id="KW-0378">Hydrolase</keyword>
<dbReference type="AlphaFoldDB" id="A0A918L069"/>
<evidence type="ECO:0000313" key="2">
    <source>
        <dbReference type="Proteomes" id="UP000658320"/>
    </source>
</evidence>
<dbReference type="GO" id="GO:0033969">
    <property type="term" value="F:gamma-glutamyl-gamma-aminobutyrate hydrolase activity"/>
    <property type="evidence" value="ECO:0007669"/>
    <property type="project" value="TreeGrafter"/>
</dbReference>
<dbReference type="PANTHER" id="PTHR43235:SF1">
    <property type="entry name" value="GLUTAMINE AMIDOTRANSFERASE PB2B2.05-RELATED"/>
    <property type="match status" value="1"/>
</dbReference>
<name>A0A918L069_9ACTN</name>
<accession>A0A918L069</accession>
<reference evidence="1" key="2">
    <citation type="submission" date="2020-09" db="EMBL/GenBank/DDBJ databases">
        <authorList>
            <person name="Sun Q."/>
            <person name="Ohkuma M."/>
        </authorList>
    </citation>
    <scope>NUCLEOTIDE SEQUENCE</scope>
    <source>
        <strain evidence="1">JCM 4346</strain>
    </source>
</reference>
<organism evidence="1 2">
    <name type="scientific">Streptomyces aurantiogriseus</name>
    <dbReference type="NCBI Taxonomy" id="66870"/>
    <lineage>
        <taxon>Bacteria</taxon>
        <taxon>Bacillati</taxon>
        <taxon>Actinomycetota</taxon>
        <taxon>Actinomycetes</taxon>
        <taxon>Kitasatosporales</taxon>
        <taxon>Streptomycetaceae</taxon>
        <taxon>Streptomyces</taxon>
    </lineage>
</organism>
<dbReference type="RefSeq" id="WP_189943837.1">
    <property type="nucleotide sequence ID" value="NZ_BMSX01000037.1"/>
</dbReference>
<dbReference type="PROSITE" id="PS51273">
    <property type="entry name" value="GATASE_TYPE_1"/>
    <property type="match status" value="1"/>
</dbReference>
<dbReference type="PRINTS" id="PR00097">
    <property type="entry name" value="ANTSNTHASEII"/>
</dbReference>
<dbReference type="InterPro" id="IPR011697">
    <property type="entry name" value="Peptidase_C26"/>
</dbReference>
<dbReference type="InterPro" id="IPR029062">
    <property type="entry name" value="Class_I_gatase-like"/>
</dbReference>
<dbReference type="Gene3D" id="3.40.50.880">
    <property type="match status" value="1"/>
</dbReference>
<dbReference type="EMBL" id="BMSX01000037">
    <property type="protein sequence ID" value="GGR59283.1"/>
    <property type="molecule type" value="Genomic_DNA"/>
</dbReference>
<dbReference type="PANTHER" id="PTHR43235">
    <property type="entry name" value="GLUTAMINE AMIDOTRANSFERASE PB2B2.05-RELATED"/>
    <property type="match status" value="1"/>
</dbReference>
<dbReference type="SUPFAM" id="SSF52317">
    <property type="entry name" value="Class I glutamine amidotransferase-like"/>
    <property type="match status" value="1"/>
</dbReference>
<proteinExistence type="predicted"/>
<dbReference type="Pfam" id="PF07722">
    <property type="entry name" value="Peptidase_C26"/>
    <property type="match status" value="1"/>
</dbReference>
<evidence type="ECO:0000313" key="1">
    <source>
        <dbReference type="EMBL" id="GGR59283.1"/>
    </source>
</evidence>
<dbReference type="Proteomes" id="UP000658320">
    <property type="component" value="Unassembled WGS sequence"/>
</dbReference>
<reference evidence="1" key="1">
    <citation type="journal article" date="2014" name="Int. J. Syst. Evol. Microbiol.">
        <title>Complete genome sequence of Corynebacterium casei LMG S-19264T (=DSM 44701T), isolated from a smear-ripened cheese.</title>
        <authorList>
            <consortium name="US DOE Joint Genome Institute (JGI-PGF)"/>
            <person name="Walter F."/>
            <person name="Albersmeier A."/>
            <person name="Kalinowski J."/>
            <person name="Ruckert C."/>
        </authorList>
    </citation>
    <scope>NUCLEOTIDE SEQUENCE</scope>
    <source>
        <strain evidence="1">JCM 4346</strain>
    </source>
</reference>
<keyword evidence="2" id="KW-1185">Reference proteome</keyword>
<protein>
    <submittedName>
        <fullName evidence="1">Gamma-glutamyl-gamma-aminobutyrate hydrolase</fullName>
    </submittedName>
</protein>
<dbReference type="GO" id="GO:0005829">
    <property type="term" value="C:cytosol"/>
    <property type="evidence" value="ECO:0007669"/>
    <property type="project" value="TreeGrafter"/>
</dbReference>
<dbReference type="CDD" id="cd01745">
    <property type="entry name" value="GATase1_2"/>
    <property type="match status" value="1"/>
</dbReference>
<dbReference type="InterPro" id="IPR044668">
    <property type="entry name" value="PuuD-like"/>
</dbReference>
<comment type="caution">
    <text evidence="1">The sequence shown here is derived from an EMBL/GenBank/DDBJ whole genome shotgun (WGS) entry which is preliminary data.</text>
</comment>
<gene>
    <name evidence="1" type="ORF">GCM10010251_90100</name>
</gene>
<dbReference type="GO" id="GO:0006598">
    <property type="term" value="P:polyamine catabolic process"/>
    <property type="evidence" value="ECO:0007669"/>
    <property type="project" value="TreeGrafter"/>
</dbReference>
<sequence length="261" mass="27642">MRPLIGITGRRLSASLLSGMDARYAGRHVDQYFSDYARCIAEAGGIPVHLPFEAGSIETMRRLDGLLVTGGQDIHPNRWGGDAGEATGADPRLNSMAHDIERDAYEALLIHGAVAASVPVLGVCRGHQLLNVAFGGRLVADIPPSVVEHYSRQAALTDGAGDHVVRFSPGSLAASIYGSLAQVNSWHHQAVEVCGNGLAVSGRAADGVVECTEMPGFPVLGVQWHPEWQQTPDPVFGWLVDAAGQALQRRAGQSVSTGQPR</sequence>